<dbReference type="RefSeq" id="WP_284197095.1">
    <property type="nucleotide sequence ID" value="NZ_BSOG01000003.1"/>
</dbReference>
<reference evidence="2" key="1">
    <citation type="journal article" date="2019" name="Int. J. Syst. Evol. Microbiol.">
        <title>The Global Catalogue of Microorganisms (GCM) 10K type strain sequencing project: providing services to taxonomists for standard genome sequencing and annotation.</title>
        <authorList>
            <consortium name="The Broad Institute Genomics Platform"/>
            <consortium name="The Broad Institute Genome Sequencing Center for Infectious Disease"/>
            <person name="Wu L."/>
            <person name="Ma J."/>
        </authorList>
    </citation>
    <scope>NUCLEOTIDE SEQUENCE [LARGE SCALE GENOMIC DNA]</scope>
    <source>
        <strain evidence="2">NBRC 110044</strain>
    </source>
</reference>
<sequence length="52" mass="5543">MDERTGTVHVAVFPGGGVEANVPVFMVRAADWCIKRYPCAPQQEAIALAAAQ</sequence>
<protein>
    <submittedName>
        <fullName evidence="1">Uncharacterized protein</fullName>
    </submittedName>
</protein>
<evidence type="ECO:0000313" key="1">
    <source>
        <dbReference type="EMBL" id="GLR14002.1"/>
    </source>
</evidence>
<proteinExistence type="predicted"/>
<comment type="caution">
    <text evidence="1">The sequence shown here is derived from an EMBL/GenBank/DDBJ whole genome shotgun (WGS) entry which is preliminary data.</text>
</comment>
<name>A0ABQ5YHL7_9NEIS</name>
<gene>
    <name evidence="1" type="ORF">GCM10007907_27920</name>
</gene>
<keyword evidence="2" id="KW-1185">Reference proteome</keyword>
<dbReference type="EMBL" id="BSOG01000003">
    <property type="protein sequence ID" value="GLR14002.1"/>
    <property type="molecule type" value="Genomic_DNA"/>
</dbReference>
<dbReference type="Proteomes" id="UP001156706">
    <property type="component" value="Unassembled WGS sequence"/>
</dbReference>
<organism evidence="1 2">
    <name type="scientific">Chitinimonas prasina</name>
    <dbReference type="NCBI Taxonomy" id="1434937"/>
    <lineage>
        <taxon>Bacteria</taxon>
        <taxon>Pseudomonadati</taxon>
        <taxon>Pseudomonadota</taxon>
        <taxon>Betaproteobacteria</taxon>
        <taxon>Neisseriales</taxon>
        <taxon>Chitinibacteraceae</taxon>
        <taxon>Chitinimonas</taxon>
    </lineage>
</organism>
<evidence type="ECO:0000313" key="2">
    <source>
        <dbReference type="Proteomes" id="UP001156706"/>
    </source>
</evidence>
<accession>A0ABQ5YHL7</accession>